<organism evidence="2 3">
    <name type="scientific">Triticum turgidum subsp. durum</name>
    <name type="common">Durum wheat</name>
    <name type="synonym">Triticum durum</name>
    <dbReference type="NCBI Taxonomy" id="4567"/>
    <lineage>
        <taxon>Eukaryota</taxon>
        <taxon>Viridiplantae</taxon>
        <taxon>Streptophyta</taxon>
        <taxon>Embryophyta</taxon>
        <taxon>Tracheophyta</taxon>
        <taxon>Spermatophyta</taxon>
        <taxon>Magnoliopsida</taxon>
        <taxon>Liliopsida</taxon>
        <taxon>Poales</taxon>
        <taxon>Poaceae</taxon>
        <taxon>BOP clade</taxon>
        <taxon>Pooideae</taxon>
        <taxon>Triticodae</taxon>
        <taxon>Triticeae</taxon>
        <taxon>Triticinae</taxon>
        <taxon>Triticum</taxon>
    </lineage>
</organism>
<evidence type="ECO:0000313" key="3">
    <source>
        <dbReference type="Proteomes" id="UP000324705"/>
    </source>
</evidence>
<dbReference type="Gramene" id="TRITD7Av1G271980.2">
    <property type="protein sequence ID" value="TRITD7Av1G271980.2"/>
    <property type="gene ID" value="TRITD7Av1G271980"/>
</dbReference>
<keyword evidence="3" id="KW-1185">Reference proteome</keyword>
<dbReference type="AlphaFoldDB" id="A0A9R1BVF3"/>
<dbReference type="SUPFAM" id="SSF48371">
    <property type="entry name" value="ARM repeat"/>
    <property type="match status" value="1"/>
</dbReference>
<keyword evidence="1" id="KW-0812">Transmembrane</keyword>
<dbReference type="OMA" id="KENCRAI"/>
<reference evidence="2 3" key="1">
    <citation type="submission" date="2017-09" db="EMBL/GenBank/DDBJ databases">
        <authorList>
            <consortium name="International Durum Wheat Genome Sequencing Consortium (IDWGSC)"/>
            <person name="Milanesi L."/>
        </authorList>
    </citation>
    <scope>NUCLEOTIDE SEQUENCE [LARGE SCALE GENOMIC DNA]</scope>
    <source>
        <strain evidence="3">cv. Svevo</strain>
    </source>
</reference>
<dbReference type="EMBL" id="LT934123">
    <property type="protein sequence ID" value="VAI81403.1"/>
    <property type="molecule type" value="Genomic_DNA"/>
</dbReference>
<dbReference type="PANTHER" id="PTHR33115:SF22">
    <property type="entry name" value="OS12G0449900 PROTEIN"/>
    <property type="match status" value="1"/>
</dbReference>
<dbReference type="InterPro" id="IPR016024">
    <property type="entry name" value="ARM-type_fold"/>
</dbReference>
<accession>A0A9R1BVF3</accession>
<dbReference type="Proteomes" id="UP000324705">
    <property type="component" value="Chromosome 7A"/>
</dbReference>
<gene>
    <name evidence="2" type="ORF">TRITD_7Av1G271980</name>
</gene>
<feature type="transmembrane region" description="Helical" evidence="1">
    <location>
        <begin position="58"/>
        <end position="78"/>
    </location>
</feature>
<feature type="transmembrane region" description="Helical" evidence="1">
    <location>
        <begin position="110"/>
        <end position="130"/>
    </location>
</feature>
<keyword evidence="1" id="KW-1133">Transmembrane helix</keyword>
<evidence type="ECO:0000313" key="2">
    <source>
        <dbReference type="EMBL" id="VAI81403.1"/>
    </source>
</evidence>
<protein>
    <submittedName>
        <fullName evidence="2">Uncharacterized protein</fullName>
    </submittedName>
</protein>
<dbReference type="PANTHER" id="PTHR33115">
    <property type="entry name" value="ARM REPEAT SUPERFAMILY PROTEIN"/>
    <property type="match status" value="1"/>
</dbReference>
<sequence>MARKEVDIHLKEVGYINCYAFFMAYLLMAIRGLGYLVITWSTVVLLGGFVSDLGKKDFWSLTIITLVLTPRVCADVGLKEKLMDIWYSFHGLYRTIFATLDTKNSITLAYWPRGLLAVVVWLCHLLVAPIVVGPLAALYVCGPLLSAGISVWRLIEHDYGDVMKEEGCCNCMKDEDSHLQPALNVLYTLALLQGLLFCYRCCHFPFSFYKGIFCAVNSCTDVIETTLKKNPILCCRFYASFARKRLVRDVAKEYNMSNDEQLVKAVKKYLSETVSRCEKDPAFFKETNLATYAVGMIKSIESLESFVSGARILDVLLNYALTVKDKRPRRLTEEKQKALTTDLIGLASTSHVVKKLLQAMDSTSPHGVAMRGIAANILANIAGRTPLMQFSQVIQSVGSLIDISQQQLEGECAVAKLQSGLQEAENYRKLLMEKGFDILHKLAADQENCRAISNSQGLRSKAVAPVRSDLLHLMDHEAWSTTIVDKSLQVMASLVASPGETGAQLRNQISSDKEVIHGMERILRCCGCSEHVRILSIEILTHLAMDEEESLRVNKESRENFIRMLPSILTDDAKECSIRELAGEALVMLSQSKSDAAIILKANDHVVRDLTKIL</sequence>
<proteinExistence type="predicted"/>
<feature type="transmembrane region" description="Helical" evidence="1">
    <location>
        <begin position="12"/>
        <end position="38"/>
    </location>
</feature>
<name>A0A9R1BVF3_TRITD</name>
<keyword evidence="1" id="KW-0472">Membrane</keyword>
<evidence type="ECO:0000256" key="1">
    <source>
        <dbReference type="SAM" id="Phobius"/>
    </source>
</evidence>